<organism evidence="1 2">
    <name type="scientific">Effrenium voratum</name>
    <dbReference type="NCBI Taxonomy" id="2562239"/>
    <lineage>
        <taxon>Eukaryota</taxon>
        <taxon>Sar</taxon>
        <taxon>Alveolata</taxon>
        <taxon>Dinophyceae</taxon>
        <taxon>Suessiales</taxon>
        <taxon>Symbiodiniaceae</taxon>
        <taxon>Effrenium</taxon>
    </lineage>
</organism>
<feature type="non-terminal residue" evidence="1">
    <location>
        <position position="62"/>
    </location>
</feature>
<evidence type="ECO:0000313" key="2">
    <source>
        <dbReference type="Proteomes" id="UP001178507"/>
    </source>
</evidence>
<keyword evidence="2" id="KW-1185">Reference proteome</keyword>
<name>A0AA36HXD2_9DINO</name>
<protein>
    <submittedName>
        <fullName evidence="1">Uncharacterized protein</fullName>
    </submittedName>
</protein>
<dbReference type="Proteomes" id="UP001178507">
    <property type="component" value="Unassembled WGS sequence"/>
</dbReference>
<gene>
    <name evidence="1" type="ORF">EVOR1521_LOCUS5782</name>
</gene>
<dbReference type="AlphaFoldDB" id="A0AA36HXD2"/>
<reference evidence="1" key="1">
    <citation type="submission" date="2023-08" db="EMBL/GenBank/DDBJ databases">
        <authorList>
            <person name="Chen Y."/>
            <person name="Shah S."/>
            <person name="Dougan E. K."/>
            <person name="Thang M."/>
            <person name="Chan C."/>
        </authorList>
    </citation>
    <scope>NUCLEOTIDE SEQUENCE</scope>
</reference>
<feature type="non-terminal residue" evidence="1">
    <location>
        <position position="1"/>
    </location>
</feature>
<comment type="caution">
    <text evidence="1">The sequence shown here is derived from an EMBL/GenBank/DDBJ whole genome shotgun (WGS) entry which is preliminary data.</text>
</comment>
<evidence type="ECO:0000313" key="1">
    <source>
        <dbReference type="EMBL" id="CAJ1376821.1"/>
    </source>
</evidence>
<dbReference type="EMBL" id="CAUJNA010000424">
    <property type="protein sequence ID" value="CAJ1376821.1"/>
    <property type="molecule type" value="Genomic_DNA"/>
</dbReference>
<sequence>AAEQSRLGPTAGGRDCEWQSCAQGCLRHLADQAAPCRGGGTDTCNGYSILQSPRLFECRVLG</sequence>
<proteinExistence type="predicted"/>
<accession>A0AA36HXD2</accession>